<feature type="transmembrane region" description="Helical" evidence="8">
    <location>
        <begin position="112"/>
        <end position="130"/>
    </location>
</feature>
<dbReference type="EMBL" id="JBBEUB010000001">
    <property type="protein sequence ID" value="MEJ2901152.1"/>
    <property type="molecule type" value="Genomic_DNA"/>
</dbReference>
<dbReference type="NCBIfam" id="TIGR01272">
    <property type="entry name" value="gluP"/>
    <property type="match status" value="1"/>
</dbReference>
<proteinExistence type="inferred from homology"/>
<feature type="domain" description="Major facilitator superfamily (MFS) profile" evidence="9">
    <location>
        <begin position="20"/>
        <end position="430"/>
    </location>
</feature>
<feature type="transmembrane region" description="Helical" evidence="8">
    <location>
        <begin position="402"/>
        <end position="420"/>
    </location>
</feature>
<keyword evidence="7 8" id="KW-0472">Membrane</keyword>
<feature type="transmembrane region" description="Helical" evidence="8">
    <location>
        <begin position="377"/>
        <end position="396"/>
    </location>
</feature>
<keyword evidence="5 8" id="KW-0812">Transmembrane</keyword>
<evidence type="ECO:0000313" key="10">
    <source>
        <dbReference type="EMBL" id="MEJ2901152.1"/>
    </source>
</evidence>
<dbReference type="PANTHER" id="PTHR43702:SF12">
    <property type="entry name" value="N-ACETYL GLUCOSAMINE TRANSPORTER NAGP"/>
    <property type="match status" value="1"/>
</dbReference>
<dbReference type="InterPro" id="IPR036259">
    <property type="entry name" value="MFS_trans_sf"/>
</dbReference>
<dbReference type="RefSeq" id="WP_288880260.1">
    <property type="nucleotide sequence ID" value="NZ_JBBEUB010000001.1"/>
</dbReference>
<feature type="transmembrane region" description="Helical" evidence="8">
    <location>
        <begin position="89"/>
        <end position="106"/>
    </location>
</feature>
<feature type="transmembrane region" description="Helical" evidence="8">
    <location>
        <begin position="57"/>
        <end position="77"/>
    </location>
</feature>
<dbReference type="PANTHER" id="PTHR43702">
    <property type="entry name" value="L-FUCOSE-PROTON SYMPORTER"/>
    <property type="match status" value="1"/>
</dbReference>
<feature type="transmembrane region" description="Helical" evidence="8">
    <location>
        <begin position="249"/>
        <end position="269"/>
    </location>
</feature>
<dbReference type="InterPro" id="IPR020846">
    <property type="entry name" value="MFS_dom"/>
</dbReference>
<feature type="transmembrane region" description="Helical" evidence="8">
    <location>
        <begin position="289"/>
        <end position="313"/>
    </location>
</feature>
<comment type="subcellular location">
    <subcellularLocation>
        <location evidence="2">Cell inner membrane</location>
        <topology evidence="2">Multi-pass membrane protein</topology>
    </subcellularLocation>
</comment>
<evidence type="ECO:0000256" key="6">
    <source>
        <dbReference type="ARBA" id="ARBA00022989"/>
    </source>
</evidence>
<name>A0ABU8NFX0_9SPHI</name>
<comment type="caution">
    <text evidence="10">The sequence shown here is derived from an EMBL/GenBank/DDBJ whole genome shotgun (WGS) entry which is preliminary data.</text>
</comment>
<dbReference type="Pfam" id="PF07690">
    <property type="entry name" value="MFS_1"/>
    <property type="match status" value="1"/>
</dbReference>
<feature type="transmembrane region" description="Helical" evidence="8">
    <location>
        <begin position="325"/>
        <end position="348"/>
    </location>
</feature>
<comment type="similarity">
    <text evidence="3">Belongs to the major facilitator superfamily. FHS transporter (TC 2.A.1.7) family.</text>
</comment>
<keyword evidence="11" id="KW-1185">Reference proteome</keyword>
<evidence type="ECO:0000256" key="1">
    <source>
        <dbReference type="ARBA" id="ARBA00003321"/>
    </source>
</evidence>
<comment type="function">
    <text evidence="1">Intake of glucose and galactose.</text>
</comment>
<dbReference type="InterPro" id="IPR011701">
    <property type="entry name" value="MFS"/>
</dbReference>
<dbReference type="Proteomes" id="UP001378956">
    <property type="component" value="Unassembled WGS sequence"/>
</dbReference>
<dbReference type="SUPFAM" id="SSF103473">
    <property type="entry name" value="MFS general substrate transporter"/>
    <property type="match status" value="1"/>
</dbReference>
<feature type="transmembrane region" description="Helical" evidence="8">
    <location>
        <begin position="150"/>
        <end position="171"/>
    </location>
</feature>
<dbReference type="PROSITE" id="PS50850">
    <property type="entry name" value="MFS"/>
    <property type="match status" value="1"/>
</dbReference>
<evidence type="ECO:0000256" key="7">
    <source>
        <dbReference type="ARBA" id="ARBA00023136"/>
    </source>
</evidence>
<gene>
    <name evidence="10" type="ORF">WAE58_01875</name>
</gene>
<evidence type="ECO:0000256" key="4">
    <source>
        <dbReference type="ARBA" id="ARBA00022475"/>
    </source>
</evidence>
<dbReference type="InterPro" id="IPR005964">
    <property type="entry name" value="Glc/Gal_transptr_bac"/>
</dbReference>
<dbReference type="CDD" id="cd17394">
    <property type="entry name" value="MFS_FucP_like"/>
    <property type="match status" value="1"/>
</dbReference>
<organism evidence="10 11">
    <name type="scientific">Pedobacter panaciterrae</name>
    <dbReference type="NCBI Taxonomy" id="363849"/>
    <lineage>
        <taxon>Bacteria</taxon>
        <taxon>Pseudomonadati</taxon>
        <taxon>Bacteroidota</taxon>
        <taxon>Sphingobacteriia</taxon>
        <taxon>Sphingobacteriales</taxon>
        <taxon>Sphingobacteriaceae</taxon>
        <taxon>Pedobacter</taxon>
    </lineage>
</organism>
<feature type="transmembrane region" description="Helical" evidence="8">
    <location>
        <begin position="21"/>
        <end position="45"/>
    </location>
</feature>
<accession>A0ABU8NFX0</accession>
<protein>
    <submittedName>
        <fullName evidence="10">Sugar MFS transporter</fullName>
    </submittedName>
</protein>
<evidence type="ECO:0000256" key="8">
    <source>
        <dbReference type="SAM" id="Phobius"/>
    </source>
</evidence>
<evidence type="ECO:0000259" key="9">
    <source>
        <dbReference type="PROSITE" id="PS50850"/>
    </source>
</evidence>
<evidence type="ECO:0000256" key="3">
    <source>
        <dbReference type="ARBA" id="ARBA00009120"/>
    </source>
</evidence>
<evidence type="ECO:0000313" key="11">
    <source>
        <dbReference type="Proteomes" id="UP001378956"/>
    </source>
</evidence>
<sequence>MDVMTKEIPAVKVENNLLNPLIIIGVLFFIFGFVTWLSAVLIPYLQIACELNNFQSYLVAFAFYISYFVMGVPSGWLLKATGFKKGMSLGLLLVAAGSLLFIPAALNRQYAIFLLGLFVQGAGLTVLQTASNPYVTILGPRESAARRISFMGICNGIAGAMAPVILGAVILNDADALKSKLGSLNGAQKLVELNGLAAKVILPYAIITLVLIALSAVIYFSALPEIDEEELDAAENDLEKSTKTSVFQFPHLIIGVLVLFGYTGVEVIAGNSIIGYGAYQGIPLTMAKFFTSFTLISMLAGYLIGIICIPRYFSQETALKSSAVLGIVFTVLAMFSTGLTSVVFVALLGLANSLMWPSIWPLAISGLGKFTKAGSSLLVMAISGAAVLPLLYGYLADHMNPQQAYLMVIPCYLAVGYYAIAGHKVGKKNS</sequence>
<dbReference type="Gene3D" id="1.20.1250.20">
    <property type="entry name" value="MFS general substrate transporter like domains"/>
    <property type="match status" value="2"/>
</dbReference>
<feature type="transmembrane region" description="Helical" evidence="8">
    <location>
        <begin position="201"/>
        <end position="222"/>
    </location>
</feature>
<dbReference type="InterPro" id="IPR050375">
    <property type="entry name" value="MFS_TsgA-like"/>
</dbReference>
<keyword evidence="4" id="KW-1003">Cell membrane</keyword>
<evidence type="ECO:0000256" key="2">
    <source>
        <dbReference type="ARBA" id="ARBA00004429"/>
    </source>
</evidence>
<keyword evidence="6 8" id="KW-1133">Transmembrane helix</keyword>
<reference evidence="10 11" key="1">
    <citation type="submission" date="2024-03" db="EMBL/GenBank/DDBJ databases">
        <title>Sequence of Lycoming College Course Isolates.</title>
        <authorList>
            <person name="Plotts O."/>
            <person name="Newman J."/>
        </authorList>
    </citation>
    <scope>NUCLEOTIDE SEQUENCE [LARGE SCALE GENOMIC DNA]</scope>
    <source>
        <strain evidence="10 11">CJB-3</strain>
    </source>
</reference>
<evidence type="ECO:0000256" key="5">
    <source>
        <dbReference type="ARBA" id="ARBA00022692"/>
    </source>
</evidence>